<evidence type="ECO:0000313" key="2">
    <source>
        <dbReference type="Proteomes" id="UP000218934"/>
    </source>
</evidence>
<dbReference type="KEGG" id="rdi:CMV14_09865"/>
<accession>A0A2A4FN13</accession>
<proteinExistence type="predicted"/>
<organism evidence="1 2">
    <name type="scientific">Rhizorhabdus dicambivorans</name>
    <dbReference type="NCBI Taxonomy" id="1850238"/>
    <lineage>
        <taxon>Bacteria</taxon>
        <taxon>Pseudomonadati</taxon>
        <taxon>Pseudomonadota</taxon>
        <taxon>Alphaproteobacteria</taxon>
        <taxon>Sphingomonadales</taxon>
        <taxon>Sphingomonadaceae</taxon>
        <taxon>Rhizorhabdus</taxon>
    </lineage>
</organism>
<dbReference type="OrthoDB" id="8455264at2"/>
<keyword evidence="2" id="KW-1185">Reference proteome</keyword>
<protein>
    <recommendedName>
        <fullName evidence="3">SCP2 domain-containing protein</fullName>
    </recommendedName>
</protein>
<dbReference type="EMBL" id="NWUF01000045">
    <property type="protein sequence ID" value="PCE39793.1"/>
    <property type="molecule type" value="Genomic_DNA"/>
</dbReference>
<dbReference type="RefSeq" id="WP_066969838.1">
    <property type="nucleotide sequence ID" value="NZ_CP023449.1"/>
</dbReference>
<reference evidence="1 2" key="1">
    <citation type="submission" date="2017-09" db="EMBL/GenBank/DDBJ databases">
        <title>The Catabolism of 3,6-Dichlorosalicylic acid is Initiated by the Cytochrome P450 Monooxygenase DsmABC in Rhizorhabdus dicambivorans Ndbn-20.</title>
        <authorList>
            <person name="Na L."/>
        </authorList>
    </citation>
    <scope>NUCLEOTIDE SEQUENCE [LARGE SCALE GENOMIC DNA]</scope>
    <source>
        <strain evidence="1 2">Ndbn-20m</strain>
    </source>
</reference>
<gene>
    <name evidence="1" type="ORF">COO09_23605</name>
</gene>
<sequence>MTTDLKIKHGTTAWFEMLGEAMCDAAAKAGLPSDFTISVVEHFVDGAELSDGLFEGFRFNIVNGKPSFEIGARREERGDITLDVTKACSRELNMLHTDDPRYQAAVGRLVGNGEMKVDGDVSRLGSWLGPVHDIVVDRTV</sequence>
<evidence type="ECO:0008006" key="3">
    <source>
        <dbReference type="Google" id="ProtNLM"/>
    </source>
</evidence>
<name>A0A2A4FN13_9SPHN</name>
<dbReference type="AlphaFoldDB" id="A0A2A4FN13"/>
<comment type="caution">
    <text evidence="1">The sequence shown here is derived from an EMBL/GenBank/DDBJ whole genome shotgun (WGS) entry which is preliminary data.</text>
</comment>
<evidence type="ECO:0000313" key="1">
    <source>
        <dbReference type="EMBL" id="PCE39793.1"/>
    </source>
</evidence>
<dbReference type="Proteomes" id="UP000218934">
    <property type="component" value="Unassembled WGS sequence"/>
</dbReference>